<evidence type="ECO:0000313" key="1">
    <source>
        <dbReference type="EMBL" id="GBP53689.1"/>
    </source>
</evidence>
<accession>A0A4C1WTN1</accession>
<reference evidence="1 2" key="1">
    <citation type="journal article" date="2019" name="Commun. Biol.">
        <title>The bagworm genome reveals a unique fibroin gene that provides high tensile strength.</title>
        <authorList>
            <person name="Kono N."/>
            <person name="Nakamura H."/>
            <person name="Ohtoshi R."/>
            <person name="Tomita M."/>
            <person name="Numata K."/>
            <person name="Arakawa K."/>
        </authorList>
    </citation>
    <scope>NUCLEOTIDE SEQUENCE [LARGE SCALE GENOMIC DNA]</scope>
</reference>
<dbReference type="AlphaFoldDB" id="A0A4C1WTN1"/>
<gene>
    <name evidence="1" type="ORF">EVAR_39843_1</name>
</gene>
<evidence type="ECO:0000313" key="2">
    <source>
        <dbReference type="Proteomes" id="UP000299102"/>
    </source>
</evidence>
<proteinExistence type="predicted"/>
<keyword evidence="2" id="KW-1185">Reference proteome</keyword>
<dbReference type="Proteomes" id="UP000299102">
    <property type="component" value="Unassembled WGS sequence"/>
</dbReference>
<comment type="caution">
    <text evidence="1">The sequence shown here is derived from an EMBL/GenBank/DDBJ whole genome shotgun (WGS) entry which is preliminary data.</text>
</comment>
<protein>
    <submittedName>
        <fullName evidence="1">Uncharacterized protein</fullName>
    </submittedName>
</protein>
<sequence length="283" mass="31200">MKRCFRRQTGISRNVRCLPLEAEAARAKRRVAVQPLTYTWNLFVKSCFGTRPTDAAAEGCILPSERSARNTVAGRCSMMFGCVARNFHGPAIVLIRTVFNVSHDALECAVSTVLKTFSDALMDGFCRVAQSRDSSHPILNMNIGRGDLSRAHLLRRSESLRSFSCPCARRVPSDAASSGDNAPAVFSTRFTHKCILGIDSIDSCVPRPADAAQHTTCCTGRRGAARRSGAVMKTKHAFVMTQCDSQEHNADEYAKVTNVDGRLAKSQSREHDDKNKYISEFYV</sequence>
<name>A0A4C1WTN1_EUMVA</name>
<organism evidence="1 2">
    <name type="scientific">Eumeta variegata</name>
    <name type="common">Bagworm moth</name>
    <name type="synonym">Eumeta japonica</name>
    <dbReference type="NCBI Taxonomy" id="151549"/>
    <lineage>
        <taxon>Eukaryota</taxon>
        <taxon>Metazoa</taxon>
        <taxon>Ecdysozoa</taxon>
        <taxon>Arthropoda</taxon>
        <taxon>Hexapoda</taxon>
        <taxon>Insecta</taxon>
        <taxon>Pterygota</taxon>
        <taxon>Neoptera</taxon>
        <taxon>Endopterygota</taxon>
        <taxon>Lepidoptera</taxon>
        <taxon>Glossata</taxon>
        <taxon>Ditrysia</taxon>
        <taxon>Tineoidea</taxon>
        <taxon>Psychidae</taxon>
        <taxon>Oiketicinae</taxon>
        <taxon>Eumeta</taxon>
    </lineage>
</organism>
<dbReference type="EMBL" id="BGZK01000632">
    <property type="protein sequence ID" value="GBP53689.1"/>
    <property type="molecule type" value="Genomic_DNA"/>
</dbReference>